<dbReference type="GO" id="GO:0006265">
    <property type="term" value="P:DNA topological change"/>
    <property type="evidence" value="ECO:0007669"/>
    <property type="project" value="InterPro"/>
</dbReference>
<evidence type="ECO:0000256" key="1">
    <source>
        <dbReference type="ARBA" id="ARBA00023235"/>
    </source>
</evidence>
<feature type="domain" description="Topo IA-type catalytic" evidence="3">
    <location>
        <begin position="1"/>
        <end position="99"/>
    </location>
</feature>
<dbReference type="EMBL" id="AAXG02000028">
    <property type="protein sequence ID" value="EDM99087.1"/>
    <property type="molecule type" value="Genomic_DNA"/>
</dbReference>
<dbReference type="AlphaFoldDB" id="A6NXR7"/>
<dbReference type="InterPro" id="IPR013824">
    <property type="entry name" value="Topo_IA_cen_sub1"/>
</dbReference>
<dbReference type="Pfam" id="PF01131">
    <property type="entry name" value="Topoisom_bac"/>
    <property type="match status" value="1"/>
</dbReference>
<dbReference type="GO" id="GO:0003677">
    <property type="term" value="F:DNA binding"/>
    <property type="evidence" value="ECO:0007669"/>
    <property type="project" value="InterPro"/>
</dbReference>
<dbReference type="GO" id="GO:0006281">
    <property type="term" value="P:DNA repair"/>
    <property type="evidence" value="ECO:0007669"/>
    <property type="project" value="TreeGrafter"/>
</dbReference>
<dbReference type="STRING" id="411467.BACCAP_03013"/>
<feature type="region of interest" description="Disordered" evidence="2">
    <location>
        <begin position="1"/>
        <end position="20"/>
    </location>
</feature>
<dbReference type="InterPro" id="IPR023405">
    <property type="entry name" value="Topo_IA_core_domain"/>
</dbReference>
<evidence type="ECO:0000313" key="5">
    <source>
        <dbReference type="Proteomes" id="UP000003639"/>
    </source>
</evidence>
<dbReference type="InterPro" id="IPR013497">
    <property type="entry name" value="Topo_IA_cen"/>
</dbReference>
<name>A6NXR7_9FIRM</name>
<sequence>METAGNDQFDDDTEKKGLGTPATRAGIIEKLVKSGFAERKGKALIPTKDGCNLVCVLPEQITSPKMTAEWENTLMEIERGKADADAFLSGIVRMTGDLVKAYPFLSDAEAQRFGTGKEEIGKCPRCGSPVYVGKGNFYCSNKECSFCLWEDNKFFSSKKKKLTKKIAKELLDKGWCRVTGLYTPKKPQLYDAVIRLDDSGGKYVSFKMEFDR</sequence>
<keyword evidence="1" id="KW-0413">Isomerase</keyword>
<evidence type="ECO:0000256" key="2">
    <source>
        <dbReference type="SAM" id="MobiDB-lite"/>
    </source>
</evidence>
<dbReference type="PANTHER" id="PTHR11390">
    <property type="entry name" value="PROKARYOTIC DNA TOPOISOMERASE"/>
    <property type="match status" value="1"/>
</dbReference>
<dbReference type="InterPro" id="IPR000380">
    <property type="entry name" value="Topo_IA"/>
</dbReference>
<comment type="caution">
    <text evidence="4">The sequence shown here is derived from an EMBL/GenBank/DDBJ whole genome shotgun (WGS) entry which is preliminary data.</text>
</comment>
<dbReference type="eggNOG" id="COG0550">
    <property type="taxonomic scope" value="Bacteria"/>
</dbReference>
<dbReference type="GO" id="GO:0006310">
    <property type="term" value="P:DNA recombination"/>
    <property type="evidence" value="ECO:0007669"/>
    <property type="project" value="TreeGrafter"/>
</dbReference>
<protein>
    <recommendedName>
        <fullName evidence="3">Topo IA-type catalytic domain-containing protein</fullName>
    </recommendedName>
</protein>
<dbReference type="GO" id="GO:0043597">
    <property type="term" value="C:cytoplasmic replication fork"/>
    <property type="evidence" value="ECO:0007669"/>
    <property type="project" value="TreeGrafter"/>
</dbReference>
<dbReference type="PANTHER" id="PTHR11390:SF21">
    <property type="entry name" value="DNA TOPOISOMERASE 3-ALPHA"/>
    <property type="match status" value="1"/>
</dbReference>
<keyword evidence="5" id="KW-1185">Reference proteome</keyword>
<dbReference type="Proteomes" id="UP000003639">
    <property type="component" value="Unassembled WGS sequence"/>
</dbReference>
<gene>
    <name evidence="4" type="ORF">BACCAP_03013</name>
</gene>
<dbReference type="GO" id="GO:0003917">
    <property type="term" value="F:DNA topoisomerase type I (single strand cut, ATP-independent) activity"/>
    <property type="evidence" value="ECO:0007669"/>
    <property type="project" value="InterPro"/>
</dbReference>
<evidence type="ECO:0000259" key="3">
    <source>
        <dbReference type="PROSITE" id="PS52039"/>
    </source>
</evidence>
<accession>A6NXR7</accession>
<reference evidence="4 5" key="1">
    <citation type="submission" date="2007-04" db="EMBL/GenBank/DDBJ databases">
        <authorList>
            <person name="Fulton L."/>
            <person name="Clifton S."/>
            <person name="Fulton B."/>
            <person name="Xu J."/>
            <person name="Minx P."/>
            <person name="Pepin K.H."/>
            <person name="Johnson M."/>
            <person name="Thiruvilangam P."/>
            <person name="Bhonagiri V."/>
            <person name="Nash W.E."/>
            <person name="Mardis E.R."/>
            <person name="Wilson R.K."/>
        </authorList>
    </citation>
    <scope>NUCLEOTIDE SEQUENCE [LARGE SCALE GENOMIC DNA]</scope>
    <source>
        <strain evidence="4 5">ATCC 29799</strain>
    </source>
</reference>
<dbReference type="Gene3D" id="1.10.460.10">
    <property type="entry name" value="Topoisomerase I, domain 2"/>
    <property type="match status" value="1"/>
</dbReference>
<dbReference type="SUPFAM" id="SSF56712">
    <property type="entry name" value="Prokaryotic type I DNA topoisomerase"/>
    <property type="match status" value="1"/>
</dbReference>
<proteinExistence type="predicted"/>
<organism evidence="4 5">
    <name type="scientific">Pseudoflavonifractor capillosus ATCC 29799</name>
    <dbReference type="NCBI Taxonomy" id="411467"/>
    <lineage>
        <taxon>Bacteria</taxon>
        <taxon>Bacillati</taxon>
        <taxon>Bacillota</taxon>
        <taxon>Clostridia</taxon>
        <taxon>Eubacteriales</taxon>
        <taxon>Oscillospiraceae</taxon>
        <taxon>Pseudoflavonifractor</taxon>
    </lineage>
</organism>
<evidence type="ECO:0000313" key="4">
    <source>
        <dbReference type="EMBL" id="EDM99087.1"/>
    </source>
</evidence>
<reference evidence="4 5" key="2">
    <citation type="submission" date="2007-06" db="EMBL/GenBank/DDBJ databases">
        <title>Draft genome sequence of Pseudoflavonifractor capillosus ATCC 29799.</title>
        <authorList>
            <person name="Sudarsanam P."/>
            <person name="Ley R."/>
            <person name="Guruge J."/>
            <person name="Turnbaugh P.J."/>
            <person name="Mahowald M."/>
            <person name="Liep D."/>
            <person name="Gordon J."/>
        </authorList>
    </citation>
    <scope>NUCLEOTIDE SEQUENCE [LARGE SCALE GENOMIC DNA]</scope>
    <source>
        <strain evidence="4 5">ATCC 29799</strain>
    </source>
</reference>
<dbReference type="PROSITE" id="PS52039">
    <property type="entry name" value="TOPO_IA_2"/>
    <property type="match status" value="1"/>
</dbReference>